<organism evidence="7">
    <name type="scientific">marine sediment metagenome</name>
    <dbReference type="NCBI Taxonomy" id="412755"/>
    <lineage>
        <taxon>unclassified sequences</taxon>
        <taxon>metagenomes</taxon>
        <taxon>ecological metagenomes</taxon>
    </lineage>
</organism>
<keyword evidence="2" id="KW-0949">S-adenosyl-L-methionine</keyword>
<dbReference type="InterPro" id="IPR006158">
    <property type="entry name" value="Cobalamin-bd"/>
</dbReference>
<dbReference type="Gene3D" id="3.40.50.280">
    <property type="entry name" value="Cobalamin-binding domain"/>
    <property type="match status" value="1"/>
</dbReference>
<sequence length="205" mass="23232">MKVMIVVPTFHYKNKSFTYLSMSDFPTGLAYIASALKEAGHEVIGLNLNNETKYPSPFLRIANEIKKTIDKERPDLIGLGGLCTDYSFIKDALEVVRKCTTAPVVMGGRIVSNDKEFIFNLLKPDFCIWGEGEEAIVKLADALENDKRPDIDNVGYWTEEGAVYGKTNYNYGNLDDRPFPDYEPFGITEMLDDYSMSTRVLYKYS</sequence>
<evidence type="ECO:0000256" key="3">
    <source>
        <dbReference type="ARBA" id="ARBA00022723"/>
    </source>
</evidence>
<feature type="non-terminal residue" evidence="7">
    <location>
        <position position="205"/>
    </location>
</feature>
<keyword evidence="5" id="KW-0411">Iron-sulfur</keyword>
<dbReference type="InterPro" id="IPR036724">
    <property type="entry name" value="Cobalamin-bd_sf"/>
</dbReference>
<dbReference type="GO" id="GO:0031419">
    <property type="term" value="F:cobalamin binding"/>
    <property type="evidence" value="ECO:0007669"/>
    <property type="project" value="InterPro"/>
</dbReference>
<dbReference type="GO" id="GO:0051536">
    <property type="term" value="F:iron-sulfur cluster binding"/>
    <property type="evidence" value="ECO:0007669"/>
    <property type="project" value="UniProtKB-KW"/>
</dbReference>
<dbReference type="InterPro" id="IPR051198">
    <property type="entry name" value="BchE-like"/>
</dbReference>
<name>A0A0F9KUN6_9ZZZZ</name>
<dbReference type="Pfam" id="PF02310">
    <property type="entry name" value="B12-binding"/>
    <property type="match status" value="1"/>
</dbReference>
<dbReference type="PANTHER" id="PTHR43409">
    <property type="entry name" value="ANAEROBIC MAGNESIUM-PROTOPORPHYRIN IX MONOMETHYL ESTER CYCLASE-RELATED"/>
    <property type="match status" value="1"/>
</dbReference>
<evidence type="ECO:0000256" key="5">
    <source>
        <dbReference type="ARBA" id="ARBA00023014"/>
    </source>
</evidence>
<accession>A0A0F9KUN6</accession>
<keyword evidence="3" id="KW-0479">Metal-binding</keyword>
<dbReference type="SUPFAM" id="SSF52242">
    <property type="entry name" value="Cobalamin (vitamin B12)-binding domain"/>
    <property type="match status" value="1"/>
</dbReference>
<evidence type="ECO:0000256" key="1">
    <source>
        <dbReference type="ARBA" id="ARBA00001966"/>
    </source>
</evidence>
<dbReference type="GO" id="GO:0046872">
    <property type="term" value="F:metal ion binding"/>
    <property type="evidence" value="ECO:0007669"/>
    <property type="project" value="UniProtKB-KW"/>
</dbReference>
<dbReference type="AlphaFoldDB" id="A0A0F9KUN6"/>
<gene>
    <name evidence="7" type="ORF">LCGC14_1659820</name>
</gene>
<keyword evidence="4" id="KW-0408">Iron</keyword>
<dbReference type="PANTHER" id="PTHR43409:SF4">
    <property type="entry name" value="RADICAL SAM SUPERFAMILY PROTEIN"/>
    <property type="match status" value="1"/>
</dbReference>
<reference evidence="7" key="1">
    <citation type="journal article" date="2015" name="Nature">
        <title>Complex archaea that bridge the gap between prokaryotes and eukaryotes.</title>
        <authorList>
            <person name="Spang A."/>
            <person name="Saw J.H."/>
            <person name="Jorgensen S.L."/>
            <person name="Zaremba-Niedzwiedzka K."/>
            <person name="Martijn J."/>
            <person name="Lind A.E."/>
            <person name="van Eijk R."/>
            <person name="Schleper C."/>
            <person name="Guy L."/>
            <person name="Ettema T.J."/>
        </authorList>
    </citation>
    <scope>NUCLEOTIDE SEQUENCE</scope>
</reference>
<dbReference type="EMBL" id="LAZR01014087">
    <property type="protein sequence ID" value="KKM19020.1"/>
    <property type="molecule type" value="Genomic_DNA"/>
</dbReference>
<comment type="cofactor">
    <cofactor evidence="1">
        <name>[4Fe-4S] cluster</name>
        <dbReference type="ChEBI" id="CHEBI:49883"/>
    </cofactor>
</comment>
<proteinExistence type="predicted"/>
<protein>
    <recommendedName>
        <fullName evidence="6">B12-binding domain-containing protein</fullName>
    </recommendedName>
</protein>
<comment type="caution">
    <text evidence="7">The sequence shown here is derived from an EMBL/GenBank/DDBJ whole genome shotgun (WGS) entry which is preliminary data.</text>
</comment>
<evidence type="ECO:0000259" key="6">
    <source>
        <dbReference type="PROSITE" id="PS51332"/>
    </source>
</evidence>
<dbReference type="PROSITE" id="PS51332">
    <property type="entry name" value="B12_BINDING"/>
    <property type="match status" value="1"/>
</dbReference>
<evidence type="ECO:0000256" key="2">
    <source>
        <dbReference type="ARBA" id="ARBA00022691"/>
    </source>
</evidence>
<evidence type="ECO:0000256" key="4">
    <source>
        <dbReference type="ARBA" id="ARBA00023004"/>
    </source>
</evidence>
<evidence type="ECO:0000313" key="7">
    <source>
        <dbReference type="EMBL" id="KKM19020.1"/>
    </source>
</evidence>
<feature type="domain" description="B12-binding" evidence="6">
    <location>
        <begin position="11"/>
        <end position="150"/>
    </location>
</feature>